<evidence type="ECO:0008006" key="4">
    <source>
        <dbReference type="Google" id="ProtNLM"/>
    </source>
</evidence>
<name>A0A6F8V673_9PROT</name>
<gene>
    <name evidence="2" type="ORF">SKTS_00740</name>
</gene>
<evidence type="ECO:0000313" key="3">
    <source>
        <dbReference type="Proteomes" id="UP000502260"/>
    </source>
</evidence>
<dbReference type="AlphaFoldDB" id="A0A6F8V673"/>
<proteinExistence type="inferred from homology"/>
<dbReference type="EMBL" id="AP022853">
    <property type="protein sequence ID" value="BCB25188.1"/>
    <property type="molecule type" value="Genomic_DNA"/>
</dbReference>
<evidence type="ECO:0000313" key="2">
    <source>
        <dbReference type="EMBL" id="BCB25188.1"/>
    </source>
</evidence>
<dbReference type="KEGG" id="slac:SKTS_00740"/>
<sequence>MTTYVEVGTYDAKTHFPEYLRKVRAGMAFRITNRGEYVADLVPPGTREKRDGAKAAGRMQQFIQAHPAIKDVDIKGLIEEGRD</sequence>
<accession>A0A6F8V673</accession>
<dbReference type="RefSeq" id="WP_173058713.1">
    <property type="nucleotide sequence ID" value="NZ_AP022853.1"/>
</dbReference>
<reference evidence="3" key="1">
    <citation type="submission" date="2020-03" db="EMBL/GenBank/DDBJ databases">
        <title>Complete genome sequence of sulfur-oxidizing bacterium skT11.</title>
        <authorList>
            <person name="Kanda M."/>
            <person name="Kojima H."/>
            <person name="Fukui M."/>
        </authorList>
    </citation>
    <scope>NUCLEOTIDE SEQUENCE [LARGE SCALE GENOMIC DNA]</scope>
    <source>
        <strain evidence="3">skT11</strain>
    </source>
</reference>
<dbReference type="InterPro" id="IPR036165">
    <property type="entry name" value="YefM-like_sf"/>
</dbReference>
<comment type="similarity">
    <text evidence="1">Belongs to the phD/YefM antitoxin family.</text>
</comment>
<organism evidence="2 3">
    <name type="scientific">Sulfurimicrobium lacus</name>
    <dbReference type="NCBI Taxonomy" id="2715678"/>
    <lineage>
        <taxon>Bacteria</taxon>
        <taxon>Pseudomonadati</taxon>
        <taxon>Pseudomonadota</taxon>
        <taxon>Betaproteobacteria</taxon>
        <taxon>Nitrosomonadales</taxon>
        <taxon>Sulfuricellaceae</taxon>
        <taxon>Sulfurimicrobium</taxon>
    </lineage>
</organism>
<protein>
    <recommendedName>
        <fullName evidence="4">Antitoxin</fullName>
    </recommendedName>
</protein>
<keyword evidence="3" id="KW-1185">Reference proteome</keyword>
<dbReference type="Proteomes" id="UP000502260">
    <property type="component" value="Chromosome"/>
</dbReference>
<dbReference type="SUPFAM" id="SSF143120">
    <property type="entry name" value="YefM-like"/>
    <property type="match status" value="1"/>
</dbReference>
<evidence type="ECO:0000256" key="1">
    <source>
        <dbReference type="ARBA" id="ARBA00009981"/>
    </source>
</evidence>